<protein>
    <submittedName>
        <fullName evidence="4">Uncharacterized protein</fullName>
    </submittedName>
</protein>
<evidence type="ECO:0000313" key="4">
    <source>
        <dbReference type="EMBL" id="KAG6625853.1"/>
    </source>
</evidence>
<reference evidence="4" key="1">
    <citation type="submission" date="2020-12" db="EMBL/GenBank/DDBJ databases">
        <title>WGS assembly of Carya illinoinensis cv. Pawnee.</title>
        <authorList>
            <person name="Platts A."/>
            <person name="Shu S."/>
            <person name="Wright S."/>
            <person name="Barry K."/>
            <person name="Edger P."/>
            <person name="Pires J.C."/>
            <person name="Schmutz J."/>
        </authorList>
    </citation>
    <scope>NUCLEOTIDE SEQUENCE</scope>
    <source>
        <tissue evidence="4">Leaf</tissue>
    </source>
</reference>
<feature type="region of interest" description="Disordered" evidence="3">
    <location>
        <begin position="36"/>
        <end position="92"/>
    </location>
</feature>
<comment type="caution">
    <text evidence="4">The sequence shown here is derived from an EMBL/GenBank/DDBJ whole genome shotgun (WGS) entry which is preliminary data.</text>
</comment>
<name>A0A8T1NAM2_CARIL</name>
<comment type="similarity">
    <text evidence="1">Belongs to the brassicaceae elicitor peptide family.</text>
</comment>
<evidence type="ECO:0000313" key="5">
    <source>
        <dbReference type="EMBL" id="KAG6673745.1"/>
    </source>
</evidence>
<dbReference type="Pfam" id="PF17232">
    <property type="entry name" value="Pep1_7"/>
    <property type="match status" value="1"/>
</dbReference>
<evidence type="ECO:0000256" key="1">
    <source>
        <dbReference type="ARBA" id="ARBA00011021"/>
    </source>
</evidence>
<dbReference type="AlphaFoldDB" id="A0A8T1NAM2"/>
<accession>A0A8T1NAM2</accession>
<feature type="compositionally biased region" description="Basic and acidic residues" evidence="3">
    <location>
        <begin position="36"/>
        <end position="50"/>
    </location>
</feature>
<evidence type="ECO:0000256" key="2">
    <source>
        <dbReference type="ARBA" id="ARBA00022821"/>
    </source>
</evidence>
<dbReference type="EMBL" id="CM031839">
    <property type="protein sequence ID" value="KAG6673745.1"/>
    <property type="molecule type" value="Genomic_DNA"/>
</dbReference>
<dbReference type="Proteomes" id="UP000811246">
    <property type="component" value="Chromosome 15"/>
</dbReference>
<organism evidence="4 6">
    <name type="scientific">Carya illinoinensis</name>
    <name type="common">Pecan</name>
    <dbReference type="NCBI Taxonomy" id="32201"/>
    <lineage>
        <taxon>Eukaryota</taxon>
        <taxon>Viridiplantae</taxon>
        <taxon>Streptophyta</taxon>
        <taxon>Embryophyta</taxon>
        <taxon>Tracheophyta</taxon>
        <taxon>Spermatophyta</taxon>
        <taxon>Magnoliopsida</taxon>
        <taxon>eudicotyledons</taxon>
        <taxon>Gunneridae</taxon>
        <taxon>Pentapetalae</taxon>
        <taxon>rosids</taxon>
        <taxon>fabids</taxon>
        <taxon>Fagales</taxon>
        <taxon>Juglandaceae</taxon>
        <taxon>Carya</taxon>
    </lineage>
</organism>
<feature type="compositionally biased region" description="Low complexity" evidence="3">
    <location>
        <begin position="67"/>
        <end position="83"/>
    </location>
</feature>
<reference evidence="5" key="2">
    <citation type="submission" date="2021-01" db="EMBL/GenBank/DDBJ databases">
        <authorList>
            <person name="Lovell J.T."/>
            <person name="Bentley N."/>
            <person name="Bhattarai G."/>
            <person name="Jenkins J.W."/>
            <person name="Sreedasyam A."/>
            <person name="Alarcon Y."/>
            <person name="Bock C."/>
            <person name="Boston L."/>
            <person name="Carlson J."/>
            <person name="Cervantes K."/>
            <person name="Clermont K."/>
            <person name="Krom N."/>
            <person name="Kubenka K."/>
            <person name="Mamidi S."/>
            <person name="Mattison C."/>
            <person name="Monteros M."/>
            <person name="Pisani C."/>
            <person name="Plott C."/>
            <person name="Rajasekar S."/>
            <person name="Rhein H.S."/>
            <person name="Rohla C."/>
            <person name="Song M."/>
            <person name="Hilaire R.S."/>
            <person name="Shu S."/>
            <person name="Wells L."/>
            <person name="Wang X."/>
            <person name="Webber J."/>
            <person name="Heerema R.J."/>
            <person name="Klein P."/>
            <person name="Conner P."/>
            <person name="Grauke L."/>
            <person name="Grimwood J."/>
            <person name="Schmutz J."/>
            <person name="Randall J.J."/>
        </authorList>
    </citation>
    <scope>NUCLEOTIDE SEQUENCE</scope>
    <source>
        <tissue evidence="5">Leaf</tissue>
    </source>
</reference>
<gene>
    <name evidence="4" type="ORF">CIPAW_15G007300</name>
    <name evidence="5" type="ORF">I3842_15G006900</name>
</gene>
<proteinExistence type="inferred from homology"/>
<evidence type="ECO:0000313" key="6">
    <source>
        <dbReference type="Proteomes" id="UP000811609"/>
    </source>
</evidence>
<keyword evidence="6" id="KW-1185">Reference proteome</keyword>
<dbReference type="Proteomes" id="UP000811609">
    <property type="component" value="Chromosome 15"/>
</dbReference>
<feature type="compositionally biased region" description="Polar residues" evidence="3">
    <location>
        <begin position="53"/>
        <end position="63"/>
    </location>
</feature>
<keyword evidence="2" id="KW-0611">Plant defense</keyword>
<dbReference type="EMBL" id="CM031823">
    <property type="protein sequence ID" value="KAG6625853.1"/>
    <property type="molecule type" value="Genomic_DNA"/>
</dbReference>
<dbReference type="GO" id="GO:0045087">
    <property type="term" value="P:innate immune response"/>
    <property type="evidence" value="ECO:0007669"/>
    <property type="project" value="InterPro"/>
</dbReference>
<dbReference type="InterPro" id="IPR035176">
    <property type="entry name" value="PEP"/>
</dbReference>
<evidence type="ECO:0000256" key="3">
    <source>
        <dbReference type="SAM" id="MobiDB-lite"/>
    </source>
</evidence>
<sequence length="123" mass="13677">MEESRKRDVYYYAHNPCYVLEEALKAMFKCFGFETQPREDSSSLEHKDELLAGTSTQDTSLISEQVADTPLTSDPDPPSATTDPEADDLRSNAETFGLAETVMAVRVPPRPPISRSRIGPQIN</sequence>